<comment type="caution">
    <text evidence="2">The sequence shown here is derived from an EMBL/GenBank/DDBJ whole genome shotgun (WGS) entry which is preliminary data.</text>
</comment>
<keyword evidence="3" id="KW-1185">Reference proteome</keyword>
<evidence type="ECO:0000313" key="2">
    <source>
        <dbReference type="EMBL" id="GGC18906.1"/>
    </source>
</evidence>
<gene>
    <name evidence="2" type="ORF">GCM10007207_00160</name>
</gene>
<feature type="region of interest" description="Disordered" evidence="1">
    <location>
        <begin position="1"/>
        <end position="77"/>
    </location>
</feature>
<dbReference type="RefSeq" id="WP_188424405.1">
    <property type="nucleotide sequence ID" value="NZ_BMCH01000001.1"/>
</dbReference>
<reference evidence="3" key="1">
    <citation type="journal article" date="2019" name="Int. J. Syst. Evol. Microbiol.">
        <title>The Global Catalogue of Microorganisms (GCM) 10K type strain sequencing project: providing services to taxonomists for standard genome sequencing and annotation.</title>
        <authorList>
            <consortium name="The Broad Institute Genomics Platform"/>
            <consortium name="The Broad Institute Genome Sequencing Center for Infectious Disease"/>
            <person name="Wu L."/>
            <person name="Ma J."/>
        </authorList>
    </citation>
    <scope>NUCLEOTIDE SEQUENCE [LARGE SCALE GENOMIC DNA]</scope>
    <source>
        <strain evidence="3">CCM 7132</strain>
    </source>
</reference>
<evidence type="ECO:0000256" key="1">
    <source>
        <dbReference type="SAM" id="MobiDB-lite"/>
    </source>
</evidence>
<protein>
    <recommendedName>
        <fullName evidence="4">Flagellar assembly protein FliH</fullName>
    </recommendedName>
</protein>
<evidence type="ECO:0000313" key="3">
    <source>
        <dbReference type="Proteomes" id="UP000637769"/>
    </source>
</evidence>
<dbReference type="EMBL" id="BMCH01000001">
    <property type="protein sequence ID" value="GGC18906.1"/>
    <property type="molecule type" value="Genomic_DNA"/>
</dbReference>
<evidence type="ECO:0008006" key="4">
    <source>
        <dbReference type="Google" id="ProtNLM"/>
    </source>
</evidence>
<sequence length="261" mass="28753">MTSGFVPFQHRLHDPRTANTTRPLQDGQGIARDTSDKSGLARRLTDFSVAPPQTIKPSIAEEIAPEEPQPDTAPPLISLSQDELDDLRRAAFDAGREEGRTAATAALEAEFTEKLSAIAEAFQSERRYRAQSAREAGQVYVQTVIDLLVTLTHLPAEALKGVERDLLQDAADLVELCEEDVVIYCDPKDEARLKPLLGTDSKARFEPCAKPMASTIRIDSGTRSILIDPTKWRQSAIDRIMTSVSASIDREILASTTMDRH</sequence>
<dbReference type="Proteomes" id="UP000637769">
    <property type="component" value="Unassembled WGS sequence"/>
</dbReference>
<name>A0ABQ1L3K2_9PROT</name>
<proteinExistence type="predicted"/>
<organism evidence="2 3">
    <name type="scientific">Asaia siamensis</name>
    <dbReference type="NCBI Taxonomy" id="110479"/>
    <lineage>
        <taxon>Bacteria</taxon>
        <taxon>Pseudomonadati</taxon>
        <taxon>Pseudomonadota</taxon>
        <taxon>Alphaproteobacteria</taxon>
        <taxon>Acetobacterales</taxon>
        <taxon>Acetobacteraceae</taxon>
        <taxon>Asaia</taxon>
    </lineage>
</organism>
<accession>A0ABQ1L3K2</accession>